<dbReference type="Proteomes" id="UP000051586">
    <property type="component" value="Unassembled WGS sequence"/>
</dbReference>
<name>A0A0R2CJ01_9LACO</name>
<dbReference type="AlphaFoldDB" id="A0A0R2CJ01"/>
<dbReference type="EMBL" id="AYZI01000004">
    <property type="protein sequence ID" value="KRM91598.1"/>
    <property type="molecule type" value="Genomic_DNA"/>
</dbReference>
<reference evidence="1 2" key="1">
    <citation type="journal article" date="2015" name="Genome Announc.">
        <title>Expanding the biotechnology potential of lactobacilli through comparative genomics of 213 strains and associated genera.</title>
        <authorList>
            <person name="Sun Z."/>
            <person name="Harris H.M."/>
            <person name="McCann A."/>
            <person name="Guo C."/>
            <person name="Argimon S."/>
            <person name="Zhang W."/>
            <person name="Yang X."/>
            <person name="Jeffery I.B."/>
            <person name="Cooney J.C."/>
            <person name="Kagawa T.F."/>
            <person name="Liu W."/>
            <person name="Song Y."/>
            <person name="Salvetti E."/>
            <person name="Wrobel A."/>
            <person name="Rasinkangas P."/>
            <person name="Parkhill J."/>
            <person name="Rea M.C."/>
            <person name="O'Sullivan O."/>
            <person name="Ritari J."/>
            <person name="Douillard F.P."/>
            <person name="Paul Ross R."/>
            <person name="Yang R."/>
            <person name="Briner A.E."/>
            <person name="Felis G.E."/>
            <person name="de Vos W.M."/>
            <person name="Barrangou R."/>
            <person name="Klaenhammer T.R."/>
            <person name="Caufield P.W."/>
            <person name="Cui Y."/>
            <person name="Zhang H."/>
            <person name="O'Toole P.W."/>
        </authorList>
    </citation>
    <scope>NUCLEOTIDE SEQUENCE [LARGE SCALE GENOMIC DNA]</scope>
    <source>
        <strain evidence="1 2">DSM 22689</strain>
    </source>
</reference>
<proteinExistence type="predicted"/>
<evidence type="ECO:0000313" key="1">
    <source>
        <dbReference type="EMBL" id="KRM91598.1"/>
    </source>
</evidence>
<sequence>MAKAKMSNGGEINILSSRFQHVYVRQHGKIREITDLKNGTAGSIAPNAAKYTYAAGFHGDMHMMESADNSYKTTLNLITGSDDAKFFNALYELQLNSGPDDDTTFDVIYEDTSNHVKVTLEGSNIDTRPTIPIQNTDSTTAVSIHSGNMVDESELPDGDSLFN</sequence>
<accession>A0A0R2CJ01</accession>
<evidence type="ECO:0000313" key="2">
    <source>
        <dbReference type="Proteomes" id="UP000051586"/>
    </source>
</evidence>
<gene>
    <name evidence="1" type="ORF">FC87_GL000730</name>
</gene>
<dbReference type="PATRIC" id="fig|1423745.4.peg.779"/>
<protein>
    <submittedName>
        <fullName evidence="1">Uncharacterized protein</fullName>
    </submittedName>
</protein>
<dbReference type="STRING" id="1423745.GCA_001311215_01850"/>
<dbReference type="RefSeq" id="WP_054691001.1">
    <property type="nucleotide sequence ID" value="NZ_AYZI01000004.1"/>
</dbReference>
<comment type="caution">
    <text evidence="1">The sequence shown here is derived from an EMBL/GenBank/DDBJ whole genome shotgun (WGS) entry which is preliminary data.</text>
</comment>
<organism evidence="1 2">
    <name type="scientific">Fructilactobacillus florum DSM 22689 = JCM 16035</name>
    <dbReference type="NCBI Taxonomy" id="1423745"/>
    <lineage>
        <taxon>Bacteria</taxon>
        <taxon>Bacillati</taxon>
        <taxon>Bacillota</taxon>
        <taxon>Bacilli</taxon>
        <taxon>Lactobacillales</taxon>
        <taxon>Lactobacillaceae</taxon>
        <taxon>Fructilactobacillus</taxon>
    </lineage>
</organism>